<dbReference type="OrthoDB" id="7632478at2"/>
<keyword evidence="1" id="KW-0472">Membrane</keyword>
<sequence>MLAAALLAAALIQLGLRVAGRSSLAAQLLPMRGRAPFAVWAGRLWLSFAIPALAALLLIGRDEALSSLPAELAPAAALARSYGRFEAWPILLGLALGSVLAAGLSWWRQRRGRRAFYLGRPPRLPSSARELPAAALLAVSAGVTEELYFRLMLPLLIALVTGSALLGVGISALLFGAAHRYQGWVGVVATGLVGLFLSVVHLASGDLWLAMACHATIDLNALVVRPALGFQRQR</sequence>
<organism evidence="3 4">
    <name type="scientific">Sphingomonas lenta</name>
    <dbReference type="NCBI Taxonomy" id="1141887"/>
    <lineage>
        <taxon>Bacteria</taxon>
        <taxon>Pseudomonadati</taxon>
        <taxon>Pseudomonadota</taxon>
        <taxon>Alphaproteobacteria</taxon>
        <taxon>Sphingomonadales</taxon>
        <taxon>Sphingomonadaceae</taxon>
        <taxon>Sphingomonas</taxon>
    </lineage>
</organism>
<evidence type="ECO:0000256" key="1">
    <source>
        <dbReference type="SAM" id="Phobius"/>
    </source>
</evidence>
<keyword evidence="3" id="KW-0482">Metalloprotease</keyword>
<comment type="caution">
    <text evidence="3">The sequence shown here is derived from an EMBL/GenBank/DDBJ whole genome shotgun (WGS) entry which is preliminary data.</text>
</comment>
<feature type="transmembrane region" description="Helical" evidence="1">
    <location>
        <begin position="183"/>
        <end position="202"/>
    </location>
</feature>
<evidence type="ECO:0000313" key="4">
    <source>
        <dbReference type="Proteomes" id="UP000218151"/>
    </source>
</evidence>
<keyword evidence="1" id="KW-1133">Transmembrane helix</keyword>
<reference evidence="4" key="1">
    <citation type="submission" date="2017-09" db="EMBL/GenBank/DDBJ databases">
        <authorList>
            <person name="Feng G."/>
            <person name="Zhu H."/>
        </authorList>
    </citation>
    <scope>NUCLEOTIDE SEQUENCE [LARGE SCALE GENOMIC DNA]</scope>
    <source>
        <strain evidence="4">1PNM-20</strain>
    </source>
</reference>
<gene>
    <name evidence="3" type="ORF">CKY28_14455</name>
</gene>
<feature type="transmembrane region" description="Helical" evidence="1">
    <location>
        <begin position="35"/>
        <end position="58"/>
    </location>
</feature>
<keyword evidence="4" id="KW-1185">Reference proteome</keyword>
<accession>A0A2A2SDF5</accession>
<dbReference type="EMBL" id="NSLI01000004">
    <property type="protein sequence ID" value="PAX07230.1"/>
    <property type="molecule type" value="Genomic_DNA"/>
</dbReference>
<keyword evidence="3" id="KW-0378">Hydrolase</keyword>
<evidence type="ECO:0000313" key="3">
    <source>
        <dbReference type="EMBL" id="PAX07230.1"/>
    </source>
</evidence>
<feature type="transmembrane region" description="Helical" evidence="1">
    <location>
        <begin position="155"/>
        <end position="176"/>
    </location>
</feature>
<keyword evidence="1" id="KW-0812">Transmembrane</keyword>
<name>A0A2A2SDF5_9SPHN</name>
<dbReference type="Pfam" id="PF02517">
    <property type="entry name" value="Rce1-like"/>
    <property type="match status" value="1"/>
</dbReference>
<dbReference type="GO" id="GO:0004175">
    <property type="term" value="F:endopeptidase activity"/>
    <property type="evidence" value="ECO:0007669"/>
    <property type="project" value="UniProtKB-ARBA"/>
</dbReference>
<dbReference type="RefSeq" id="WP_095999054.1">
    <property type="nucleotide sequence ID" value="NZ_NSLI01000004.1"/>
</dbReference>
<evidence type="ECO:0000259" key="2">
    <source>
        <dbReference type="Pfam" id="PF02517"/>
    </source>
</evidence>
<dbReference type="GO" id="GO:0080120">
    <property type="term" value="P:CAAX-box protein maturation"/>
    <property type="evidence" value="ECO:0007669"/>
    <property type="project" value="UniProtKB-ARBA"/>
</dbReference>
<protein>
    <submittedName>
        <fullName evidence="3">CPBP family intramembrane metalloprotease</fullName>
    </submittedName>
</protein>
<proteinExistence type="predicted"/>
<feature type="domain" description="CAAX prenyl protease 2/Lysostaphin resistance protein A-like" evidence="2">
    <location>
        <begin position="131"/>
        <end position="219"/>
    </location>
</feature>
<dbReference type="GO" id="GO:0008237">
    <property type="term" value="F:metallopeptidase activity"/>
    <property type="evidence" value="ECO:0007669"/>
    <property type="project" value="UniProtKB-KW"/>
</dbReference>
<dbReference type="Proteomes" id="UP000218151">
    <property type="component" value="Unassembled WGS sequence"/>
</dbReference>
<keyword evidence="3" id="KW-0645">Protease</keyword>
<dbReference type="GO" id="GO:0006508">
    <property type="term" value="P:proteolysis"/>
    <property type="evidence" value="ECO:0007669"/>
    <property type="project" value="UniProtKB-KW"/>
</dbReference>
<feature type="transmembrane region" description="Helical" evidence="1">
    <location>
        <begin position="88"/>
        <end position="107"/>
    </location>
</feature>
<dbReference type="AlphaFoldDB" id="A0A2A2SDF5"/>
<dbReference type="InterPro" id="IPR003675">
    <property type="entry name" value="Rce1/LyrA-like_dom"/>
</dbReference>